<evidence type="ECO:0000313" key="2">
    <source>
        <dbReference type="Proteomes" id="UP000594015"/>
    </source>
</evidence>
<dbReference type="AlphaFoldDB" id="A0AAE7NI57"/>
<organism evidence="1 2">
    <name type="scientific">Bradyrhizobium arachidis</name>
    <dbReference type="NCBI Taxonomy" id="858423"/>
    <lineage>
        <taxon>Bacteria</taxon>
        <taxon>Pseudomonadati</taxon>
        <taxon>Pseudomonadota</taxon>
        <taxon>Alphaproteobacteria</taxon>
        <taxon>Hyphomicrobiales</taxon>
        <taxon>Nitrobacteraceae</taxon>
        <taxon>Bradyrhizobium</taxon>
    </lineage>
</organism>
<protein>
    <submittedName>
        <fullName evidence="1">Uncharacterized protein</fullName>
    </submittedName>
</protein>
<proteinExistence type="predicted"/>
<evidence type="ECO:0000313" key="1">
    <source>
        <dbReference type="EMBL" id="QOZ66583.1"/>
    </source>
</evidence>
<dbReference type="KEGG" id="barh:WN72_09495"/>
<reference evidence="1 2" key="1">
    <citation type="submission" date="2018-06" db="EMBL/GenBank/DDBJ databases">
        <title>Comparative genomics of Bradyrhizobium nodulating Arachidis hypogaea.</title>
        <authorList>
            <person name="Li Y."/>
        </authorList>
    </citation>
    <scope>NUCLEOTIDE SEQUENCE [LARGE SCALE GENOMIC DNA]</scope>
    <source>
        <strain evidence="1 2">CCBAU 051107</strain>
    </source>
</reference>
<dbReference type="EMBL" id="CP030050">
    <property type="protein sequence ID" value="QOZ66583.1"/>
    <property type="molecule type" value="Genomic_DNA"/>
</dbReference>
<gene>
    <name evidence="1" type="ORF">WN72_09495</name>
</gene>
<name>A0AAE7NI57_9BRAD</name>
<sequence>MTIEPRNVGTLSASKKIKACRRQERIPWRQPIARLMQRASVRDAELVANINASEFFDDDEVF</sequence>
<dbReference type="Proteomes" id="UP000594015">
    <property type="component" value="Chromosome"/>
</dbReference>
<accession>A0AAE7NI57</accession>